<feature type="repeat" description="PPR" evidence="2">
    <location>
        <begin position="28"/>
        <end position="62"/>
    </location>
</feature>
<dbReference type="AlphaFoldDB" id="A0AAN9F597"/>
<dbReference type="NCBIfam" id="TIGR00756">
    <property type="entry name" value="PPR"/>
    <property type="match status" value="1"/>
</dbReference>
<evidence type="ECO:0008006" key="5">
    <source>
        <dbReference type="Google" id="ProtNLM"/>
    </source>
</evidence>
<evidence type="ECO:0000313" key="3">
    <source>
        <dbReference type="EMBL" id="KAK7269106.1"/>
    </source>
</evidence>
<gene>
    <name evidence="3" type="ORF">RIF29_21822</name>
</gene>
<organism evidence="3 4">
    <name type="scientific">Crotalaria pallida</name>
    <name type="common">Smooth rattlebox</name>
    <name type="synonym">Crotalaria striata</name>
    <dbReference type="NCBI Taxonomy" id="3830"/>
    <lineage>
        <taxon>Eukaryota</taxon>
        <taxon>Viridiplantae</taxon>
        <taxon>Streptophyta</taxon>
        <taxon>Embryophyta</taxon>
        <taxon>Tracheophyta</taxon>
        <taxon>Spermatophyta</taxon>
        <taxon>Magnoliopsida</taxon>
        <taxon>eudicotyledons</taxon>
        <taxon>Gunneridae</taxon>
        <taxon>Pentapetalae</taxon>
        <taxon>rosids</taxon>
        <taxon>fabids</taxon>
        <taxon>Fabales</taxon>
        <taxon>Fabaceae</taxon>
        <taxon>Papilionoideae</taxon>
        <taxon>50 kb inversion clade</taxon>
        <taxon>genistoids sensu lato</taxon>
        <taxon>core genistoids</taxon>
        <taxon>Crotalarieae</taxon>
        <taxon>Crotalaria</taxon>
    </lineage>
</organism>
<keyword evidence="4" id="KW-1185">Reference proteome</keyword>
<dbReference type="EMBL" id="JAYWIO010000004">
    <property type="protein sequence ID" value="KAK7269106.1"/>
    <property type="molecule type" value="Genomic_DNA"/>
</dbReference>
<dbReference type="PROSITE" id="PS51375">
    <property type="entry name" value="PPR"/>
    <property type="match status" value="1"/>
</dbReference>
<reference evidence="3 4" key="1">
    <citation type="submission" date="2024-01" db="EMBL/GenBank/DDBJ databases">
        <title>The genomes of 5 underutilized Papilionoideae crops provide insights into root nodulation and disease resistanc.</title>
        <authorList>
            <person name="Yuan L."/>
        </authorList>
    </citation>
    <scope>NUCLEOTIDE SEQUENCE [LARGE SCALE GENOMIC DNA]</scope>
    <source>
        <strain evidence="3">ZHUSHIDOU_FW_LH</strain>
        <tissue evidence="3">Leaf</tissue>
    </source>
</reference>
<dbReference type="InterPro" id="IPR011990">
    <property type="entry name" value="TPR-like_helical_dom_sf"/>
</dbReference>
<sequence>MHGAKLDSWKNARKSSTTYMLKSGVEPDAHAYSILAKGYVRAQETEKAEELLATMVESEAKQPSKAERILQIMEDFHVLPKKSTILLVAEAWAFAGLVEEANRLLSTVKTKLMTNSIEEDNVPYEVLKKFDQKSYTSAPLGNPLQIPSVVSSDQKGSVLATRRNRRLLREGDSESPLLSTKFKCHSQIGRLGEGFSIMCQKQFLSQHGTCQLANSCTAVFLN</sequence>
<accession>A0AAN9F597</accession>
<keyword evidence="1" id="KW-0677">Repeat</keyword>
<protein>
    <recommendedName>
        <fullName evidence="5">Pentatricopeptide repeat protein</fullName>
    </recommendedName>
</protein>
<dbReference type="InterPro" id="IPR002885">
    <property type="entry name" value="PPR_rpt"/>
</dbReference>
<dbReference type="PANTHER" id="PTHR47931">
    <property type="entry name" value="OS01G0228400 PROTEIN"/>
    <property type="match status" value="1"/>
</dbReference>
<dbReference type="Proteomes" id="UP001372338">
    <property type="component" value="Unassembled WGS sequence"/>
</dbReference>
<proteinExistence type="predicted"/>
<evidence type="ECO:0000256" key="1">
    <source>
        <dbReference type="ARBA" id="ARBA00022737"/>
    </source>
</evidence>
<comment type="caution">
    <text evidence="3">The sequence shown here is derived from an EMBL/GenBank/DDBJ whole genome shotgun (WGS) entry which is preliminary data.</text>
</comment>
<dbReference type="Gene3D" id="1.25.40.10">
    <property type="entry name" value="Tetratricopeptide repeat domain"/>
    <property type="match status" value="1"/>
</dbReference>
<evidence type="ECO:0000256" key="2">
    <source>
        <dbReference type="PROSITE-ProRule" id="PRU00708"/>
    </source>
</evidence>
<evidence type="ECO:0000313" key="4">
    <source>
        <dbReference type="Proteomes" id="UP001372338"/>
    </source>
</evidence>
<dbReference type="PANTHER" id="PTHR47931:SF1">
    <property type="entry name" value="PPR CONTAINING PLANT-LIKE PROTEIN"/>
    <property type="match status" value="1"/>
</dbReference>
<name>A0AAN9F597_CROPI</name>